<keyword evidence="3" id="KW-1185">Reference proteome</keyword>
<dbReference type="Proteomes" id="UP000016943">
    <property type="component" value="Chromosome"/>
</dbReference>
<dbReference type="HOGENOM" id="CLU_013420_0_0_11"/>
<dbReference type="PATRIC" id="fig|1348662.3.peg.454"/>
<dbReference type="KEGG" id="caz:CARG_02290"/>
<name>U3GT32_9CORY</name>
<dbReference type="STRING" id="1348662.CARG_02290"/>
<feature type="domain" description="Helicase XPB/Ssl2 N-terminal" evidence="1">
    <location>
        <begin position="511"/>
        <end position="628"/>
    </location>
</feature>
<reference evidence="2 3" key="1">
    <citation type="journal article" date="2013" name="Genome Announc.">
        <title>Whole-Genome Sequence of the Clinical Strain Corynebacterium argentoratense DSM 44202, Isolated from a Human Throat Specimen.</title>
        <authorList>
            <person name="Bomholt C."/>
            <person name="Glaub A."/>
            <person name="Gravermann K."/>
            <person name="Albersmeier A."/>
            <person name="Brinkrolf K."/>
            <person name="Ruckert C."/>
            <person name="Tauch A."/>
        </authorList>
    </citation>
    <scope>NUCLEOTIDE SEQUENCE [LARGE SCALE GENOMIC DNA]</scope>
    <source>
        <strain evidence="2">DSM 44202</strain>
    </source>
</reference>
<dbReference type="AlphaFoldDB" id="U3GT32"/>
<dbReference type="Pfam" id="PF13625">
    <property type="entry name" value="Helicase_C_3"/>
    <property type="match status" value="1"/>
</dbReference>
<sequence length="805" mass="85913">MNPCPASFSSGVLDTLAPAEGQLASYEQWLATCPREVICAIVAHQPERTVSQVSTFTQLARCVDRAYPPTLSSLSAAIVEATEQQRLDGLERSGANTPRTFQLDDVAALIVSRADAASLGDNYRPSMAELRSAFVDLIVAGIAWGNPQAFVLSPHVRHSNLNRLSALCVLADVSIPAAGIPQLLEGLSPEERRVVTTLATSGGYGFSRSLDLDAHTPVPSLLRRGVLELAPPVEGRVRLPNTVRAYANGGHLAPLVYPGYTPHAGGPTLKQVDDACVAAALEVVRVAYDVVTIIEQQPVELVASEQVGVRAANALAKTLGLDFEQLADIIGVLQGADLLTVGVPHPEPDYGRFSFLAVTESSQQWIDSDQAARWSLLARGWLASVLSTASLMKTAEEQHQKPKLFAPEHSDPIVVTTKKLLIRVFRHCHQHAETVVTLSLDDIVDVASVLAPGDVPKHPRDAFGNVLREASWLGLVSRHTIDGVEIYAAGSLLLEGVERAAQLFPAPVDYLIAQADHTILAPGPLAPNVQRMLLAFADTESAGVATVFRISPESIARGLERGVSVPEMKTLLETYVVGELPQPLVYALADAERAHGVLRVGAASCFLRCEDPEMLAHAAQAVPSAELRLLAPTVAISTVAPTMLLDLLRNAGFSPAAESLDGEVVDLSVRRFEISDRHTARPAGQFSPPATIDGQHAPLDPAMVDAVVRRIGVEDTPQWQAVCDAEGQQLSGRDVITVVAAASQAKVPVRVEFEHSRGGLQVLQLDTCRILSGALTGVDSQGLPRRVSIDRVAGILVPADSDLKF</sequence>
<dbReference type="eggNOG" id="COG2378">
    <property type="taxonomic scope" value="Bacteria"/>
</dbReference>
<evidence type="ECO:0000313" key="3">
    <source>
        <dbReference type="Proteomes" id="UP000016943"/>
    </source>
</evidence>
<dbReference type="GeneID" id="78249312"/>
<dbReference type="EMBL" id="CP006365">
    <property type="protein sequence ID" value="AGU14620.1"/>
    <property type="molecule type" value="Genomic_DNA"/>
</dbReference>
<gene>
    <name evidence="2" type="ORF">CARG_02290</name>
</gene>
<dbReference type="RefSeq" id="WP_020975762.1">
    <property type="nucleotide sequence ID" value="NC_022198.1"/>
</dbReference>
<evidence type="ECO:0000313" key="2">
    <source>
        <dbReference type="EMBL" id="AGU14620.1"/>
    </source>
</evidence>
<accession>U3GT32</accession>
<organism evidence="2 3">
    <name type="scientific">Corynebacterium argentoratense DSM 44202</name>
    <dbReference type="NCBI Taxonomy" id="1348662"/>
    <lineage>
        <taxon>Bacteria</taxon>
        <taxon>Bacillati</taxon>
        <taxon>Actinomycetota</taxon>
        <taxon>Actinomycetes</taxon>
        <taxon>Mycobacteriales</taxon>
        <taxon>Corynebacteriaceae</taxon>
        <taxon>Corynebacterium</taxon>
    </lineage>
</organism>
<protein>
    <recommendedName>
        <fullName evidence="1">Helicase XPB/Ssl2 N-terminal domain-containing protein</fullName>
    </recommendedName>
</protein>
<dbReference type="InterPro" id="IPR032830">
    <property type="entry name" value="XPB/Ssl2_N"/>
</dbReference>
<proteinExistence type="predicted"/>
<dbReference type="OrthoDB" id="3415124at2"/>
<evidence type="ECO:0000259" key="1">
    <source>
        <dbReference type="Pfam" id="PF13625"/>
    </source>
</evidence>